<protein>
    <submittedName>
        <fullName evidence="1">Uncharacterized protein</fullName>
    </submittedName>
</protein>
<sequence>MFTDNIEPRYSSRLITYRDVVRGKQPTYCAVALRAKEKPKTLFKDLRFGDDLLFLIASYLSISEELLPKDDEITSLMWFIGSYDLRILNDKTLMCRRLGCWLRQDCSEYTGRLCRPISRCRTCTNPKYSRCNACIRKFDIQSSSIFRAPFHFGGWIRMIAINPIVYITRLTENKVGTLFCRNASSLEKKTSAAPKLYVSSPRAIACDDQFQTRTCKKVINQHISLQQKHKHALTKKRSVDQRKLYQSRIFDRVTKNMKLFSAESCYSDQDYWDIEYESYMGDDDSDN</sequence>
<dbReference type="EMBL" id="MN739570">
    <property type="protein sequence ID" value="QHT13478.1"/>
    <property type="molecule type" value="Genomic_DNA"/>
</dbReference>
<organism evidence="1">
    <name type="scientific">viral metagenome</name>
    <dbReference type="NCBI Taxonomy" id="1070528"/>
    <lineage>
        <taxon>unclassified sequences</taxon>
        <taxon>metagenomes</taxon>
        <taxon>organismal metagenomes</taxon>
    </lineage>
</organism>
<accession>A0A6C0D9H5</accession>
<proteinExistence type="predicted"/>
<reference evidence="1" key="1">
    <citation type="journal article" date="2020" name="Nature">
        <title>Giant virus diversity and host interactions through global metagenomics.</title>
        <authorList>
            <person name="Schulz F."/>
            <person name="Roux S."/>
            <person name="Paez-Espino D."/>
            <person name="Jungbluth S."/>
            <person name="Walsh D.A."/>
            <person name="Denef V.J."/>
            <person name="McMahon K.D."/>
            <person name="Konstantinidis K.T."/>
            <person name="Eloe-Fadrosh E.A."/>
            <person name="Kyrpides N.C."/>
            <person name="Woyke T."/>
        </authorList>
    </citation>
    <scope>NUCLEOTIDE SEQUENCE</scope>
    <source>
        <strain evidence="1">GVMAG-M-3300023174-131</strain>
    </source>
</reference>
<dbReference type="AlphaFoldDB" id="A0A6C0D9H5"/>
<name>A0A6C0D9H5_9ZZZZ</name>
<evidence type="ECO:0000313" key="1">
    <source>
        <dbReference type="EMBL" id="QHT13478.1"/>
    </source>
</evidence>